<accession>A0A0E9XDP4</accession>
<dbReference type="AlphaFoldDB" id="A0A0E9XDP4"/>
<name>A0A0E9XDP4_ANGAN</name>
<feature type="region of interest" description="Disordered" evidence="1">
    <location>
        <begin position="1"/>
        <end position="28"/>
    </location>
</feature>
<protein>
    <submittedName>
        <fullName evidence="2">Uncharacterized protein</fullName>
    </submittedName>
</protein>
<feature type="compositionally biased region" description="Polar residues" evidence="1">
    <location>
        <begin position="10"/>
        <end position="21"/>
    </location>
</feature>
<evidence type="ECO:0000256" key="1">
    <source>
        <dbReference type="SAM" id="MobiDB-lite"/>
    </source>
</evidence>
<reference evidence="2" key="2">
    <citation type="journal article" date="2015" name="Fish Shellfish Immunol.">
        <title>Early steps in the European eel (Anguilla anguilla)-Vibrio vulnificus interaction in the gills: Role of the RtxA13 toxin.</title>
        <authorList>
            <person name="Callol A."/>
            <person name="Pajuelo D."/>
            <person name="Ebbesson L."/>
            <person name="Teles M."/>
            <person name="MacKenzie S."/>
            <person name="Amaro C."/>
        </authorList>
    </citation>
    <scope>NUCLEOTIDE SEQUENCE</scope>
</reference>
<proteinExistence type="predicted"/>
<organism evidence="2">
    <name type="scientific">Anguilla anguilla</name>
    <name type="common">European freshwater eel</name>
    <name type="synonym">Muraena anguilla</name>
    <dbReference type="NCBI Taxonomy" id="7936"/>
    <lineage>
        <taxon>Eukaryota</taxon>
        <taxon>Metazoa</taxon>
        <taxon>Chordata</taxon>
        <taxon>Craniata</taxon>
        <taxon>Vertebrata</taxon>
        <taxon>Euteleostomi</taxon>
        <taxon>Actinopterygii</taxon>
        <taxon>Neopterygii</taxon>
        <taxon>Teleostei</taxon>
        <taxon>Anguilliformes</taxon>
        <taxon>Anguillidae</taxon>
        <taxon>Anguilla</taxon>
    </lineage>
</organism>
<reference evidence="2" key="1">
    <citation type="submission" date="2014-11" db="EMBL/GenBank/DDBJ databases">
        <authorList>
            <person name="Amaro Gonzalez C."/>
        </authorList>
    </citation>
    <scope>NUCLEOTIDE SEQUENCE</scope>
</reference>
<evidence type="ECO:0000313" key="2">
    <source>
        <dbReference type="EMBL" id="JAH99798.1"/>
    </source>
</evidence>
<dbReference type="EMBL" id="GBXM01008779">
    <property type="protein sequence ID" value="JAH99798.1"/>
    <property type="molecule type" value="Transcribed_RNA"/>
</dbReference>
<sequence length="28" mass="3131">MIVEHHKSQMSRLQQSTNMTVSEKGGSV</sequence>